<reference evidence="3" key="1">
    <citation type="journal article" date="2010" name="Stand. Genomic Sci.">
        <title>Complete genome sequence of Syntrophothermus lipocalidus type strain (TGB-C1T).</title>
        <authorList>
            <consortium name="US DOE Joint Genome Institute (JGI-PGF)"/>
            <person name="Djao O."/>
            <person name="Zhang X."/>
            <person name="Lucas S."/>
            <person name="Lapidus A."/>
            <person name="Glavina Del Rio T."/>
            <person name="Nolan M."/>
            <person name="Tice H."/>
            <person name="Cheng J."/>
            <person name="Han C."/>
            <person name="Tapia R."/>
            <person name="Goodwin L."/>
            <person name="Pitluck S."/>
            <person name="Liolios K."/>
            <person name="Ivanova N."/>
            <person name="Mavromatis K."/>
            <person name="Mikhailova N."/>
            <person name="Ovchinnikova G."/>
            <person name="Pati A."/>
            <person name="Brambilla E."/>
            <person name="Chen A."/>
            <person name="Palaniappan K."/>
            <person name="Land M."/>
            <person name="Hauser L."/>
            <person name="Chang Y."/>
            <person name="Jeffries C."/>
            <person name="Rohde M."/>
            <person name="Sikorski J."/>
            <person name="Spring S."/>
            <person name="Goker M."/>
            <person name="Detter J."/>
            <person name="Woyke T."/>
            <person name="Bristow J."/>
            <person name="Eisen J."/>
            <person name="Markowitz V."/>
            <person name="Hugenholtz P."/>
            <person name="Kyrpides N."/>
            <person name="Klenk H."/>
        </authorList>
    </citation>
    <scope>NUCLEOTIDE SEQUENCE [LARGE SCALE GENOMIC DNA]</scope>
    <source>
        <strain evidence="3">DSM 12680 / TGB-C1</strain>
    </source>
</reference>
<dbReference type="STRING" id="643648.Slip_0183"/>
<dbReference type="Gene3D" id="3.40.50.1010">
    <property type="entry name" value="5'-nuclease"/>
    <property type="match status" value="1"/>
</dbReference>
<protein>
    <submittedName>
        <fullName evidence="2">PilT protein domain protein</fullName>
    </submittedName>
</protein>
<dbReference type="OrthoDB" id="9787727at2"/>
<proteinExistence type="predicted"/>
<dbReference type="eggNOG" id="COG1848">
    <property type="taxonomic scope" value="Bacteria"/>
</dbReference>
<evidence type="ECO:0000259" key="1">
    <source>
        <dbReference type="Pfam" id="PF13470"/>
    </source>
</evidence>
<sequence>MRLLVDTNVVLDVLMHRKEFFDASYEVLKLSALDKAEILITANTITDIYYIFQRANKDHAKSKEAIVKLLKLVTIADVLASDIMNALSSKVTDFEDALVGAIAKRVKAAYIVTRNTKDFRDSPVPAIDPRDFLAQVNQGNSSCG</sequence>
<accession>D7CJ93</accession>
<dbReference type="HOGENOM" id="CLU_124456_3_0_9"/>
<organism evidence="2 3">
    <name type="scientific">Syntrophothermus lipocalidus (strain DSM 12680 / TGB-C1)</name>
    <dbReference type="NCBI Taxonomy" id="643648"/>
    <lineage>
        <taxon>Bacteria</taxon>
        <taxon>Bacillati</taxon>
        <taxon>Bacillota</taxon>
        <taxon>Clostridia</taxon>
        <taxon>Eubacteriales</taxon>
        <taxon>Syntrophomonadaceae</taxon>
        <taxon>Syntrophothermus</taxon>
    </lineage>
</organism>
<dbReference type="InterPro" id="IPR002716">
    <property type="entry name" value="PIN_dom"/>
</dbReference>
<gene>
    <name evidence="2" type="ordered locus">Slip_0183</name>
</gene>
<evidence type="ECO:0000313" key="3">
    <source>
        <dbReference type="Proteomes" id="UP000000378"/>
    </source>
</evidence>
<dbReference type="Pfam" id="PF13470">
    <property type="entry name" value="PIN_3"/>
    <property type="match status" value="1"/>
</dbReference>
<dbReference type="RefSeq" id="WP_013174386.1">
    <property type="nucleotide sequence ID" value="NC_014220.1"/>
</dbReference>
<dbReference type="AlphaFoldDB" id="D7CJ93"/>
<dbReference type="InterPro" id="IPR029060">
    <property type="entry name" value="PIN-like_dom_sf"/>
</dbReference>
<dbReference type="Proteomes" id="UP000000378">
    <property type="component" value="Chromosome"/>
</dbReference>
<evidence type="ECO:0000313" key="2">
    <source>
        <dbReference type="EMBL" id="ADI00982.1"/>
    </source>
</evidence>
<feature type="domain" description="PIN" evidence="1">
    <location>
        <begin position="2"/>
        <end position="117"/>
    </location>
</feature>
<reference evidence="2 3" key="2">
    <citation type="journal article" date="2010" name="Stand. Genomic Sci.">
        <title>Complete genome sequence of Syntrophothermus lipocalidus type strain (TGB-C1).</title>
        <authorList>
            <person name="Djao O.D."/>
            <person name="Zhang X."/>
            <person name="Lucas S."/>
            <person name="Lapidus A."/>
            <person name="Del Rio T.G."/>
            <person name="Nolan M."/>
            <person name="Tice H."/>
            <person name="Cheng J.F."/>
            <person name="Han C."/>
            <person name="Tapia R."/>
            <person name="Goodwin L."/>
            <person name="Pitluck S."/>
            <person name="Liolios K."/>
            <person name="Ivanova N."/>
            <person name="Mavromatis K."/>
            <person name="Mikhailova N."/>
            <person name="Ovchinnikova G."/>
            <person name="Pati A."/>
            <person name="Brambilla E."/>
            <person name="Chen A."/>
            <person name="Palaniappan K."/>
            <person name="Land M."/>
            <person name="Hauser L."/>
            <person name="Chang Y.J."/>
            <person name="Jeffries C.D."/>
            <person name="Rohde M."/>
            <person name="Sikorski J."/>
            <person name="Spring S."/>
            <person name="Goker M."/>
            <person name="Detter J.C."/>
            <person name="Woyke T."/>
            <person name="Bristow J."/>
            <person name="Eisen J.A."/>
            <person name="Markowitz V."/>
            <person name="Hugenholtz P."/>
            <person name="Kyrpides N.C."/>
            <person name="Klenk H.P."/>
        </authorList>
    </citation>
    <scope>NUCLEOTIDE SEQUENCE [LARGE SCALE GENOMIC DNA]</scope>
    <source>
        <strain evidence="3">DSM 12680 / TGB-C1</strain>
    </source>
</reference>
<keyword evidence="3" id="KW-1185">Reference proteome</keyword>
<dbReference type="EMBL" id="CP002048">
    <property type="protein sequence ID" value="ADI00982.1"/>
    <property type="molecule type" value="Genomic_DNA"/>
</dbReference>
<name>D7CJ93_SYNLT</name>
<dbReference type="KEGG" id="slp:Slip_0183"/>
<dbReference type="SUPFAM" id="SSF88723">
    <property type="entry name" value="PIN domain-like"/>
    <property type="match status" value="1"/>
</dbReference>